<dbReference type="Proteomes" id="UP000192578">
    <property type="component" value="Unassembled WGS sequence"/>
</dbReference>
<protein>
    <recommendedName>
        <fullName evidence="4">VWFC domain-containing protein</fullName>
    </recommendedName>
</protein>
<feature type="chain" id="PRO_5040721216" description="VWFC domain-containing protein" evidence="1">
    <location>
        <begin position="24"/>
        <end position="150"/>
    </location>
</feature>
<reference evidence="3" key="1">
    <citation type="submission" date="2017-01" db="EMBL/GenBank/DDBJ databases">
        <title>Comparative genomics of anhydrobiosis in the tardigrade Hypsibius dujardini.</title>
        <authorList>
            <person name="Yoshida Y."/>
            <person name="Koutsovoulos G."/>
            <person name="Laetsch D."/>
            <person name="Stevens L."/>
            <person name="Kumar S."/>
            <person name="Horikawa D."/>
            <person name="Ishino K."/>
            <person name="Komine S."/>
            <person name="Tomita M."/>
            <person name="Blaxter M."/>
            <person name="Arakawa K."/>
        </authorList>
    </citation>
    <scope>NUCLEOTIDE SEQUENCE [LARGE SCALE GENOMIC DNA]</scope>
    <source>
        <strain evidence="3">Z151</strain>
    </source>
</reference>
<feature type="signal peptide" evidence="1">
    <location>
        <begin position="1"/>
        <end position="23"/>
    </location>
</feature>
<comment type="caution">
    <text evidence="2">The sequence shown here is derived from an EMBL/GenBank/DDBJ whole genome shotgun (WGS) entry which is preliminary data.</text>
</comment>
<keyword evidence="3" id="KW-1185">Reference proteome</keyword>
<name>A0A9X6NGL5_HYPEX</name>
<evidence type="ECO:0000313" key="3">
    <source>
        <dbReference type="Proteomes" id="UP000192578"/>
    </source>
</evidence>
<sequence>MAFALVIAAVLVLSAVLSPSALALPFGNNIEPESASVRQIETGSACSATSGEILSEDPCRPWCVCKDGVVVCAEIFCSAENDIPDTCGKIKVNGRCCPTFVCIHNNGSASMHYPLPLTVVPPSMYEEKVSGELHTEKRSPIHALRRPKFL</sequence>
<organism evidence="2 3">
    <name type="scientific">Hypsibius exemplaris</name>
    <name type="common">Freshwater tardigrade</name>
    <dbReference type="NCBI Taxonomy" id="2072580"/>
    <lineage>
        <taxon>Eukaryota</taxon>
        <taxon>Metazoa</taxon>
        <taxon>Ecdysozoa</taxon>
        <taxon>Tardigrada</taxon>
        <taxon>Eutardigrada</taxon>
        <taxon>Parachela</taxon>
        <taxon>Hypsibioidea</taxon>
        <taxon>Hypsibiidae</taxon>
        <taxon>Hypsibius</taxon>
    </lineage>
</organism>
<gene>
    <name evidence="2" type="ORF">BV898_14798</name>
</gene>
<dbReference type="AlphaFoldDB" id="A0A9X6NGL5"/>
<proteinExistence type="predicted"/>
<accession>A0A9X6NGL5</accession>
<dbReference type="EMBL" id="MTYJ01000187">
    <property type="protein sequence ID" value="OWA50276.1"/>
    <property type="molecule type" value="Genomic_DNA"/>
</dbReference>
<evidence type="ECO:0000256" key="1">
    <source>
        <dbReference type="SAM" id="SignalP"/>
    </source>
</evidence>
<evidence type="ECO:0000313" key="2">
    <source>
        <dbReference type="EMBL" id="OWA50276.1"/>
    </source>
</evidence>
<keyword evidence="1" id="KW-0732">Signal</keyword>
<evidence type="ECO:0008006" key="4">
    <source>
        <dbReference type="Google" id="ProtNLM"/>
    </source>
</evidence>
<dbReference type="OrthoDB" id="10054897at2759"/>